<organism evidence="3 4">
    <name type="scientific">Treponema succinifaciens (strain ATCC 33096 / DSM 2489 / 6091)</name>
    <dbReference type="NCBI Taxonomy" id="869209"/>
    <lineage>
        <taxon>Bacteria</taxon>
        <taxon>Pseudomonadati</taxon>
        <taxon>Spirochaetota</taxon>
        <taxon>Spirochaetia</taxon>
        <taxon>Spirochaetales</taxon>
        <taxon>Treponemataceae</taxon>
        <taxon>Treponema</taxon>
    </lineage>
</organism>
<feature type="transmembrane region" description="Helical" evidence="2">
    <location>
        <begin position="447"/>
        <end position="472"/>
    </location>
</feature>
<evidence type="ECO:0000256" key="2">
    <source>
        <dbReference type="SAM" id="Phobius"/>
    </source>
</evidence>
<protein>
    <submittedName>
        <fullName evidence="3">Uncharacterized protein</fullName>
    </submittedName>
</protein>
<dbReference type="GeneID" id="302999729"/>
<dbReference type="Proteomes" id="UP000006852">
    <property type="component" value="Plasmid pTRESU01"/>
</dbReference>
<keyword evidence="2" id="KW-0812">Transmembrane</keyword>
<evidence type="ECO:0000313" key="4">
    <source>
        <dbReference type="Proteomes" id="UP000006852"/>
    </source>
</evidence>
<dbReference type="RefSeq" id="WP_013702740.1">
    <property type="nucleotide sequence ID" value="NC_015386.1"/>
</dbReference>
<feature type="coiled-coil region" evidence="1">
    <location>
        <begin position="410"/>
        <end position="437"/>
    </location>
</feature>
<name>F2NYJ3_TRES6</name>
<keyword evidence="2" id="KW-1133">Transmembrane helix</keyword>
<dbReference type="KEGG" id="tsu:Tresu_2631"/>
<dbReference type="AlphaFoldDB" id="F2NYJ3"/>
<proteinExistence type="predicted"/>
<dbReference type="EMBL" id="CP002632">
    <property type="protein sequence ID" value="AEB15492.1"/>
    <property type="molecule type" value="Genomic_DNA"/>
</dbReference>
<reference evidence="4" key="1">
    <citation type="submission" date="2011-04" db="EMBL/GenBank/DDBJ databases">
        <title>The complete genome of plasmid of Treponema succinifaciens DSM 2489.</title>
        <authorList>
            <person name="Lucas S."/>
            <person name="Copeland A."/>
            <person name="Lapidus A."/>
            <person name="Bruce D."/>
            <person name="Goodwin L."/>
            <person name="Pitluck S."/>
            <person name="Peters L."/>
            <person name="Kyrpides N."/>
            <person name="Mavromatis K."/>
            <person name="Ivanova N."/>
            <person name="Ovchinnikova G."/>
            <person name="Teshima H."/>
            <person name="Detter J.C."/>
            <person name="Tapia R."/>
            <person name="Han C."/>
            <person name="Land M."/>
            <person name="Hauser L."/>
            <person name="Markowitz V."/>
            <person name="Cheng J.-F."/>
            <person name="Hugenholtz P."/>
            <person name="Woyke T."/>
            <person name="Wu D."/>
            <person name="Gronow S."/>
            <person name="Wellnitz S."/>
            <person name="Brambilla E."/>
            <person name="Klenk H.-P."/>
            <person name="Eisen J.A."/>
        </authorList>
    </citation>
    <scope>NUCLEOTIDE SEQUENCE [LARGE SCALE GENOMIC DNA]</scope>
    <source>
        <strain evidence="4">ATCC 33096 / DSM 2489 / 6091</strain>
        <plasmid evidence="4">Plasmid pTRESU01</plasmid>
    </source>
</reference>
<evidence type="ECO:0000256" key="1">
    <source>
        <dbReference type="SAM" id="Coils"/>
    </source>
</evidence>
<feature type="transmembrane region" description="Helical" evidence="2">
    <location>
        <begin position="516"/>
        <end position="536"/>
    </location>
</feature>
<keyword evidence="4" id="KW-1185">Reference proteome</keyword>
<keyword evidence="2" id="KW-0472">Membrane</keyword>
<accession>F2NYJ3</accession>
<gene>
    <name evidence="3" type="ordered locus">Tresu_2631</name>
</gene>
<evidence type="ECO:0000313" key="3">
    <source>
        <dbReference type="EMBL" id="AEB15492.1"/>
    </source>
</evidence>
<sequence>MTEENKNVYYLNRLEPLLMQLKPRLNYLLYQMKRFDENTEKILKNINNNQKDYTELFTHRTFFINDLSFKYDFQVNKAWGKYKKNVFEKYSGAMKNVGMFFRDVTYIGYVINTLPKEWITKEDKIIDALSFANNLFYEIQGRLQKILNFIEYEYSLLCNDASDWFVYQNITKISESFFGNLIKYFSSKDNFNYLVQSYYSFMFDYSYGVLRTKTQKKITDEYIFNYSNDFSSLKDKKKIEEIAKELDNKYKSAVDDIEKNGEKNYEDALTNCTTEYLSQVIKQLKDSEIQISDYIKKNKRADKIFSKYKYGTQTGLRLRLTQLRNVTINQYQLINDTLTGTVTASISEKLSLANISYYCYNLAVLLFYLAAETKVNIGNIESLFIDEESFFNDVFSQVNELDKITRITDIKKAEKELEIIQNRIEAYKLKANELINQGRSAGAWIDIAFAVVIGIGVMIVAPYAVGFLAGALSGTAQAVAIAQTVGVLGSAALVTGASQLFNYLDRGQIPTISETAYSFGMNVVSFATFGIVGKGVSSLLKAGAITNKVAICFIGATANFATSMVMTSVPFMIQLKQTGNGQIFEGRGKEWLKFTATQAAFAGLFALSGSILEGFTQKITYKGYNAGEKIYVKNVEAKFSTYEKTIGGYYKTIKQQVENLEKRYQGKIELTKENFNEMKSQYEQALKCPKELLKFLKGISKDLAKAELMLRKEYGYSVPCQEGELALLEQAIIDIENTLDSMLFIDNHDYELACRICDNVSKTVCQISETKTIYFGKLEEIINNLDKVNQINFYGGSVRVTKSPALEYFPDTKVLQIESKYTVKSGDVVNKIDVIDFDGKSDMALCKYENHFDIKDIKNAVYKIEPFAETFIKVHVDEYNNFYKLSDEKMVERIRNAPPMDNGPHFSYPLTEYERNVFIELEKSGMIKPTRMVRLHPGDPSGNLYNIALKPVVFFADLFYFQGMGNVTNGKIIIGYNKNQIKITPTDHVFVIEYYEKMFVNSNYANVRKAFELYYKWGKEYETGSLTTLDNRKVKIDKVKYKWDIENNLKRFRKNYESYGLNKTDTKTKAEIDAAWKQIEEALPSEEKYKELKAGKLAGETVLASICDLLDNYLSVASLFSGKEYTFTYTNHIGVYEKLLIGPKDISDIRTIIDKPIATYLDLE</sequence>
<keyword evidence="3" id="KW-0614">Plasmid</keyword>
<feature type="transmembrane region" description="Helical" evidence="2">
    <location>
        <begin position="478"/>
        <end position="504"/>
    </location>
</feature>
<dbReference type="HOGENOM" id="CLU_274843_0_0_12"/>
<keyword evidence="1" id="KW-0175">Coiled coil</keyword>
<feature type="transmembrane region" description="Helical" evidence="2">
    <location>
        <begin position="548"/>
        <end position="573"/>
    </location>
</feature>
<geneLocation type="plasmid" evidence="3 4">
    <name>pTRESU01</name>
</geneLocation>